<dbReference type="Pfam" id="PF00646">
    <property type="entry name" value="F-box"/>
    <property type="match status" value="1"/>
</dbReference>
<dbReference type="EC" id="2.7.11.1" evidence="1"/>
<dbReference type="GO" id="GO:0005524">
    <property type="term" value="F:ATP binding"/>
    <property type="evidence" value="ECO:0007669"/>
    <property type="project" value="UniProtKB-UniRule"/>
</dbReference>
<feature type="compositionally biased region" description="Polar residues" evidence="11">
    <location>
        <begin position="556"/>
        <end position="567"/>
    </location>
</feature>
<feature type="domain" description="RWD" evidence="13">
    <location>
        <begin position="38"/>
        <end position="153"/>
    </location>
</feature>
<dbReference type="InterPro" id="IPR036621">
    <property type="entry name" value="Anticodon-bd_dom_sf"/>
</dbReference>
<name>A0A4T0FTZ7_9BASI</name>
<dbReference type="Gene3D" id="3.30.200.20">
    <property type="entry name" value="Phosphorylase Kinase, domain 1"/>
    <property type="match status" value="1"/>
</dbReference>
<evidence type="ECO:0000256" key="8">
    <source>
        <dbReference type="ARBA" id="ARBA00047899"/>
    </source>
</evidence>
<dbReference type="PANTHER" id="PTHR11042">
    <property type="entry name" value="EUKARYOTIC TRANSLATION INITIATION FACTOR 2-ALPHA KINASE EIF2-ALPHA KINASE -RELATED"/>
    <property type="match status" value="1"/>
</dbReference>
<accession>A0A4T0FTZ7</accession>
<comment type="similarity">
    <text evidence="7">Belongs to the protein kinase superfamily. Ser/Thr protein kinase family. GCN2 subfamily.</text>
</comment>
<dbReference type="Gene3D" id="3.40.50.800">
    <property type="entry name" value="Anticodon-binding domain"/>
    <property type="match status" value="1"/>
</dbReference>
<dbReference type="InterPro" id="IPR000719">
    <property type="entry name" value="Prot_kinase_dom"/>
</dbReference>
<dbReference type="InterPro" id="IPR045864">
    <property type="entry name" value="aa-tRNA-synth_II/BPL/LPL"/>
</dbReference>
<keyword evidence="6 10" id="KW-0067">ATP-binding</keyword>
<dbReference type="GO" id="GO:0007165">
    <property type="term" value="P:signal transduction"/>
    <property type="evidence" value="ECO:0007669"/>
    <property type="project" value="UniProtKB-ARBA"/>
</dbReference>
<keyword evidence="5" id="KW-0418">Kinase</keyword>
<dbReference type="PANTHER" id="PTHR11042:SF136">
    <property type="entry name" value="EIF-2-ALPHA KINASE GCN2"/>
    <property type="match status" value="1"/>
</dbReference>
<dbReference type="InterPro" id="IPR011009">
    <property type="entry name" value="Kinase-like_dom_sf"/>
</dbReference>
<protein>
    <recommendedName>
        <fullName evidence="1">non-specific serine/threonine protein kinase</fullName>
        <ecNumber evidence="1">2.7.11.1</ecNumber>
    </recommendedName>
</protein>
<dbReference type="SUPFAM" id="SSF54495">
    <property type="entry name" value="UBC-like"/>
    <property type="match status" value="1"/>
</dbReference>
<keyword evidence="15" id="KW-1185">Reference proteome</keyword>
<dbReference type="InterPro" id="IPR016135">
    <property type="entry name" value="UBQ-conjugating_enzyme/RWD"/>
</dbReference>
<dbReference type="CDD" id="cd14046">
    <property type="entry name" value="STKc_EIF2AK4_GCN2_rpt2"/>
    <property type="match status" value="1"/>
</dbReference>
<dbReference type="GO" id="GO:0009893">
    <property type="term" value="P:positive regulation of metabolic process"/>
    <property type="evidence" value="ECO:0007669"/>
    <property type="project" value="UniProtKB-ARBA"/>
</dbReference>
<feature type="compositionally biased region" description="Polar residues" evidence="11">
    <location>
        <begin position="525"/>
        <end position="535"/>
    </location>
</feature>
<feature type="compositionally biased region" description="Acidic residues" evidence="11">
    <location>
        <begin position="697"/>
        <end position="717"/>
    </location>
</feature>
<evidence type="ECO:0000259" key="13">
    <source>
        <dbReference type="PROSITE" id="PS50908"/>
    </source>
</evidence>
<evidence type="ECO:0000313" key="15">
    <source>
        <dbReference type="Proteomes" id="UP000310189"/>
    </source>
</evidence>
<dbReference type="InterPro" id="IPR050339">
    <property type="entry name" value="CC_SR_Kinase"/>
</dbReference>
<dbReference type="InterPro" id="IPR024435">
    <property type="entry name" value="HisRS-related_dom"/>
</dbReference>
<dbReference type="InterPro" id="IPR017441">
    <property type="entry name" value="Protein_kinase_ATP_BS"/>
</dbReference>
<evidence type="ECO:0000256" key="5">
    <source>
        <dbReference type="ARBA" id="ARBA00022777"/>
    </source>
</evidence>
<organism evidence="14 15">
    <name type="scientific">Wallemia hederae</name>
    <dbReference type="NCBI Taxonomy" id="1540922"/>
    <lineage>
        <taxon>Eukaryota</taxon>
        <taxon>Fungi</taxon>
        <taxon>Dikarya</taxon>
        <taxon>Basidiomycota</taxon>
        <taxon>Wallemiomycotina</taxon>
        <taxon>Wallemiomycetes</taxon>
        <taxon>Wallemiales</taxon>
        <taxon>Wallemiaceae</taxon>
        <taxon>Wallemia</taxon>
    </lineage>
</organism>
<dbReference type="GO" id="GO:0005634">
    <property type="term" value="C:nucleus"/>
    <property type="evidence" value="ECO:0007669"/>
    <property type="project" value="TreeGrafter"/>
</dbReference>
<dbReference type="Gene3D" id="3.10.110.10">
    <property type="entry name" value="Ubiquitin Conjugating Enzyme"/>
    <property type="match status" value="1"/>
</dbReference>
<dbReference type="GO" id="GO:0005737">
    <property type="term" value="C:cytoplasm"/>
    <property type="evidence" value="ECO:0007669"/>
    <property type="project" value="TreeGrafter"/>
</dbReference>
<dbReference type="PROSITE" id="PS50908">
    <property type="entry name" value="RWD"/>
    <property type="match status" value="1"/>
</dbReference>
<dbReference type="Pfam" id="PF05773">
    <property type="entry name" value="RWD"/>
    <property type="match status" value="1"/>
</dbReference>
<evidence type="ECO:0000256" key="3">
    <source>
        <dbReference type="ARBA" id="ARBA00022679"/>
    </source>
</evidence>
<evidence type="ECO:0000256" key="10">
    <source>
        <dbReference type="PROSITE-ProRule" id="PRU10141"/>
    </source>
</evidence>
<dbReference type="SUPFAM" id="SSF56112">
    <property type="entry name" value="Protein kinase-like (PK-like)"/>
    <property type="match status" value="2"/>
</dbReference>
<evidence type="ECO:0000256" key="11">
    <source>
        <dbReference type="SAM" id="MobiDB-lite"/>
    </source>
</evidence>
<dbReference type="CDD" id="cd23823">
    <property type="entry name" value="RWD_GCN2"/>
    <property type="match status" value="1"/>
</dbReference>
<feature type="region of interest" description="Disordered" evidence="11">
    <location>
        <begin position="688"/>
        <end position="735"/>
    </location>
</feature>
<dbReference type="PROSITE" id="PS50011">
    <property type="entry name" value="PROTEIN_KINASE_DOM"/>
    <property type="match status" value="2"/>
</dbReference>
<evidence type="ECO:0000256" key="2">
    <source>
        <dbReference type="ARBA" id="ARBA00022527"/>
    </source>
</evidence>
<feature type="domain" description="Protein kinase" evidence="12">
    <location>
        <begin position="572"/>
        <end position="936"/>
    </location>
</feature>
<dbReference type="Gene3D" id="1.10.510.10">
    <property type="entry name" value="Transferase(Phosphotransferase) domain 1"/>
    <property type="match status" value="2"/>
</dbReference>
<dbReference type="InterPro" id="IPR008271">
    <property type="entry name" value="Ser/Thr_kinase_AS"/>
</dbReference>
<dbReference type="PROSITE" id="PS00107">
    <property type="entry name" value="PROTEIN_KINASE_ATP"/>
    <property type="match status" value="1"/>
</dbReference>
<dbReference type="Pfam" id="PF12745">
    <property type="entry name" value="HGTP_anticodon2"/>
    <property type="match status" value="1"/>
</dbReference>
<evidence type="ECO:0000256" key="9">
    <source>
        <dbReference type="ARBA" id="ARBA00048679"/>
    </source>
</evidence>
<dbReference type="SMART" id="SM00220">
    <property type="entry name" value="S_TKc"/>
    <property type="match status" value="1"/>
</dbReference>
<evidence type="ECO:0000313" key="14">
    <source>
        <dbReference type="EMBL" id="TIA92337.1"/>
    </source>
</evidence>
<evidence type="ECO:0000256" key="1">
    <source>
        <dbReference type="ARBA" id="ARBA00012513"/>
    </source>
</evidence>
<evidence type="ECO:0000259" key="12">
    <source>
        <dbReference type="PROSITE" id="PS50011"/>
    </source>
</evidence>
<dbReference type="SMART" id="SM00591">
    <property type="entry name" value="RWD"/>
    <property type="match status" value="1"/>
</dbReference>
<comment type="caution">
    <text evidence="14">The sequence shown here is derived from an EMBL/GenBank/DDBJ whole genome shotgun (WGS) entry which is preliminary data.</text>
</comment>
<dbReference type="FunFam" id="3.10.110.10:FF:000050">
    <property type="entry name" value="eIF-2-alpha kinase GCN2"/>
    <property type="match status" value="1"/>
</dbReference>
<feature type="region of interest" description="Disordered" evidence="11">
    <location>
        <begin position="518"/>
        <end position="568"/>
    </location>
</feature>
<dbReference type="GO" id="GO:0004694">
    <property type="term" value="F:eukaryotic translation initiation factor 2alpha kinase activity"/>
    <property type="evidence" value="ECO:0007669"/>
    <property type="project" value="UniProtKB-ARBA"/>
</dbReference>
<evidence type="ECO:0000256" key="6">
    <source>
        <dbReference type="ARBA" id="ARBA00022840"/>
    </source>
</evidence>
<gene>
    <name evidence="14" type="ORF">E3P99_00678</name>
</gene>
<feature type="compositionally biased region" description="Pro residues" evidence="11">
    <location>
        <begin position="536"/>
        <end position="553"/>
    </location>
</feature>
<keyword evidence="2" id="KW-0723">Serine/threonine-protein kinase</keyword>
<feature type="domain" description="Protein kinase" evidence="12">
    <location>
        <begin position="247"/>
        <end position="513"/>
    </location>
</feature>
<dbReference type="Gene3D" id="3.30.930.10">
    <property type="entry name" value="Bira Bifunctional Protein, Domain 2"/>
    <property type="match status" value="1"/>
</dbReference>
<evidence type="ECO:0000256" key="4">
    <source>
        <dbReference type="ARBA" id="ARBA00022741"/>
    </source>
</evidence>
<comment type="catalytic activity">
    <reaction evidence="8">
        <text>L-threonyl-[protein] + ATP = O-phospho-L-threonyl-[protein] + ADP + H(+)</text>
        <dbReference type="Rhea" id="RHEA:46608"/>
        <dbReference type="Rhea" id="RHEA-COMP:11060"/>
        <dbReference type="Rhea" id="RHEA-COMP:11605"/>
        <dbReference type="ChEBI" id="CHEBI:15378"/>
        <dbReference type="ChEBI" id="CHEBI:30013"/>
        <dbReference type="ChEBI" id="CHEBI:30616"/>
        <dbReference type="ChEBI" id="CHEBI:61977"/>
        <dbReference type="ChEBI" id="CHEBI:456216"/>
        <dbReference type="EC" id="2.7.11.1"/>
    </reaction>
</comment>
<comment type="catalytic activity">
    <reaction evidence="9">
        <text>L-seryl-[protein] + ATP = O-phospho-L-seryl-[protein] + ADP + H(+)</text>
        <dbReference type="Rhea" id="RHEA:17989"/>
        <dbReference type="Rhea" id="RHEA-COMP:9863"/>
        <dbReference type="Rhea" id="RHEA-COMP:11604"/>
        <dbReference type="ChEBI" id="CHEBI:15378"/>
        <dbReference type="ChEBI" id="CHEBI:29999"/>
        <dbReference type="ChEBI" id="CHEBI:30616"/>
        <dbReference type="ChEBI" id="CHEBI:83421"/>
        <dbReference type="ChEBI" id="CHEBI:456216"/>
        <dbReference type="EC" id="2.7.11.1"/>
    </reaction>
</comment>
<keyword evidence="3" id="KW-0808">Transferase</keyword>
<sequence length="2041" mass="230798">MFPYPNYFFAGHGRCFSSYELTHDAHHLMELLREVQSNELEALSAIYGDLFHVKEESRAAWQGAASLPEYVIQLEPLEDSLKTSVGVDLHVKIPKTYPNVPPQFYIRNTRGLSIQQRDELYRQVLTKSKEPHLQGEPMLYDLAIFCQEFISTNHTIIGNSSLATKMHERLSAVEAEKMQREESFEAKKRHKESLEADELALRIQQDIKRKQEQIRSEKEKQNTQISRQRQYRRQDVWTETFDNDLIAHVGNLISSDGLSSTYLCSLAKSDELLELQVYLINSEYYDKSPGKRKLQEVARTLEVISKVDCENVERIHASKLRPHPQDNGSIIWELLILHSRSTGMSTLHDLLQACDNLRSDLAMSYVIQLLTGLQELHKADVVHMDINPSNILISPNRTLKLIRPAYAKTISNLHRSNPINERKISETLVNEAWQAPESLETTSFTRKRDIWDTGVCFIKMVFGLDATSYPSPRALLDKSGDIPQQTLNILSYMLEGSPSQRGSAVQILDRIYSASDTSSSVATTRPKSATTQHPTTPRPPLTPSASIAPPPIDPFWQSTNQHSNSSRFRSDFEEVEHLGKGGFGEVVKARNRLDGLFYAIKKVRLKSNTDSKLFREVLSLSRLNSRFVVRYFGCWIEEAAQIAVQPVSSASTTPNTKKGASDSYSFSMHKLLNPKFDDSLSIAKTGSRDDGILFQGSDDENSGDDESESDDESDSGSDSESSSVSSQDAQQDVSRSTKARSRILYIQMQYCEKLTLSEALEEGLSTDERWKIFRQILDGLAYINTLGIVHRDLKPSNIFIDAQGDVKIGDFGLATLGVNDPNNSMMFDKALVNESSDTTSAVGTSLYIAPEIANSTGRYTEKVDIFSLGIIFFEMCNKFRTGMERVQVLHQMRQPKPKFPSTFPDSLADERKLIEWMLKHDQSERPSAAEVLHSSLLPETMEEEYFEEALRILHPDQPRYQKLVSRLFNNSPNALQYHTYDTGGGPLSPDAVIRQVQEYLGRVFKLHGAVPLETPLLSPKPDDNDEGKEVVSLLDSTGCVVHLPHNCLVGFARMILKQNIIRTKRFWMGGRFKRNVAGGQPIQESEANFDIVSPTTTKAMEGEIMSVIDKILELPFVTSSNWEIRINHSTIVDIILSLFPTKKRAAVLGIFDQLGKGVGMPHVRSQLTAQVDSSKGVARLEELDHLLVRGKDYRGLLTELTKVLPHYKDELKRTLDELDGTFEFLSRQHNRRNIVLDTTTLLSNSYDDYASGLMVDVSRRVAKGRREVLAIGGRSDNLLKRLSHTTRTLPYIVGLRINADVLASCMMESSTKKLTSKTPPGTQRNHMPRRCDVYVGSFGNTHQGLISDRMEVAAMLWDAGISADVMYDGSHTYQSPDMLMERCRGEGITYLVLLKANSSVMKVRNTLSKKSEEEVDRHDIVDFLSRKLSELRQSQEDTSRSHDKDTPGVELHLAMPSEIAWSFKKDDNKNKINKRNRALMSDRAESALQEYENASKAMMAVDVPTVVFDRMAMSSDWIRDDDKFKQVLGAGSPHIASYLHLIRERDSFTLIDFLNSSHCKITIMTLSAIKDGEMLNIARYLDFKDIAHLSLTCKRFERVLRRFLSRSVTIRGHDLSSLKALRCDPSHYKHITRLDIDLRICLYKPASLALQVARGMRQLPCLHDVSLAWDQPMLDAIAESLSGISTLTSLHLVFYDTLVLGLRGRHLNQPRLHKFAVEWYPRDAKYGDGTDQDGDPIPLPPPDKTEFVDLFRFIAQFSHTLKQLSIGSLPLPSDAIDGDIETAYADMYKALQQLSTLSLSGMERSYKTSTSEQDLVFGRLERLTFVDRPPSTSDSILRVPKRLKEVDFGGLLEPDELAFALIDLRDKQLDRLKLSILITEDDSLERLCYSIPTIKELDIALVYGEAEDVPPRYWPDRVINMLSKMPFLESITIHFNLDELYGDPSPLALPNTDKWREWDRRSVARYDKASAAIAHACAVGNSRVSRIEWGRALKYDQRLVNGGFIKKYNWVLVVNETGAPIGVDRVSVEDSELDSETNKRN</sequence>
<dbReference type="Proteomes" id="UP000310189">
    <property type="component" value="Unassembled WGS sequence"/>
</dbReference>
<dbReference type="SUPFAM" id="SSF55681">
    <property type="entry name" value="Class II aaRS and biotin synthetases"/>
    <property type="match status" value="1"/>
</dbReference>
<dbReference type="OrthoDB" id="341578at2759"/>
<dbReference type="EMBL" id="SPNW01000007">
    <property type="protein sequence ID" value="TIA92337.1"/>
    <property type="molecule type" value="Genomic_DNA"/>
</dbReference>
<dbReference type="CDD" id="cd09917">
    <property type="entry name" value="F-box_SF"/>
    <property type="match status" value="1"/>
</dbReference>
<keyword evidence="4 10" id="KW-0547">Nucleotide-binding</keyword>
<dbReference type="Pfam" id="PF00069">
    <property type="entry name" value="Pkinase"/>
    <property type="match status" value="3"/>
</dbReference>
<feature type="compositionally biased region" description="Low complexity" evidence="11">
    <location>
        <begin position="718"/>
        <end position="734"/>
    </location>
</feature>
<dbReference type="InterPro" id="IPR001810">
    <property type="entry name" value="F-box_dom"/>
</dbReference>
<dbReference type="PROSITE" id="PS00108">
    <property type="entry name" value="PROTEIN_KINASE_ST"/>
    <property type="match status" value="1"/>
</dbReference>
<dbReference type="InterPro" id="IPR006575">
    <property type="entry name" value="RWD_dom"/>
</dbReference>
<reference evidence="14 15" key="1">
    <citation type="submission" date="2019-03" db="EMBL/GenBank/DDBJ databases">
        <title>Sequencing 23 genomes of Wallemia ichthyophaga.</title>
        <authorList>
            <person name="Gostincar C."/>
        </authorList>
    </citation>
    <scope>NUCLEOTIDE SEQUENCE [LARGE SCALE GENOMIC DNA]</scope>
    <source>
        <strain evidence="14 15">EXF-5753</strain>
    </source>
</reference>
<evidence type="ECO:0000256" key="7">
    <source>
        <dbReference type="ARBA" id="ARBA00037982"/>
    </source>
</evidence>
<proteinExistence type="inferred from homology"/>
<feature type="binding site" evidence="10">
    <location>
        <position position="602"/>
    </location>
    <ligand>
        <name>ATP</name>
        <dbReference type="ChEBI" id="CHEBI:30616"/>
    </ligand>
</feature>